<protein>
    <submittedName>
        <fullName evidence="2">Uncharacterized protein</fullName>
    </submittedName>
</protein>
<dbReference type="Proteomes" id="UP001050691">
    <property type="component" value="Unassembled WGS sequence"/>
</dbReference>
<proteinExistence type="predicted"/>
<gene>
    <name evidence="2" type="ORF">Clacol_007198</name>
</gene>
<comment type="caution">
    <text evidence="2">The sequence shown here is derived from an EMBL/GenBank/DDBJ whole genome shotgun (WGS) entry which is preliminary data.</text>
</comment>
<sequence length="129" mass="14541">MSQQGYYTSSKDRSSTSSNLGAKAPETKSFKLISQTTTQMTEDYHQFEISSKPWIKLSKHLRLKGTHGILRHLHLKTRESSINLPPLTGQTDPAYHNMVAQVQAAERGKEVYLSHRYAVMRSGLSIAVH</sequence>
<keyword evidence="3" id="KW-1185">Reference proteome</keyword>
<dbReference type="EMBL" id="BPWL01000008">
    <property type="protein sequence ID" value="GJJ12951.1"/>
    <property type="molecule type" value="Genomic_DNA"/>
</dbReference>
<accession>A0AAV5AKH2</accession>
<dbReference type="AlphaFoldDB" id="A0AAV5AKH2"/>
<feature type="region of interest" description="Disordered" evidence="1">
    <location>
        <begin position="1"/>
        <end position="28"/>
    </location>
</feature>
<evidence type="ECO:0000256" key="1">
    <source>
        <dbReference type="SAM" id="MobiDB-lite"/>
    </source>
</evidence>
<evidence type="ECO:0000313" key="2">
    <source>
        <dbReference type="EMBL" id="GJJ12951.1"/>
    </source>
</evidence>
<organism evidence="2 3">
    <name type="scientific">Clathrus columnatus</name>
    <dbReference type="NCBI Taxonomy" id="1419009"/>
    <lineage>
        <taxon>Eukaryota</taxon>
        <taxon>Fungi</taxon>
        <taxon>Dikarya</taxon>
        <taxon>Basidiomycota</taxon>
        <taxon>Agaricomycotina</taxon>
        <taxon>Agaricomycetes</taxon>
        <taxon>Phallomycetidae</taxon>
        <taxon>Phallales</taxon>
        <taxon>Clathraceae</taxon>
        <taxon>Clathrus</taxon>
    </lineage>
</organism>
<evidence type="ECO:0000313" key="3">
    <source>
        <dbReference type="Proteomes" id="UP001050691"/>
    </source>
</evidence>
<name>A0AAV5AKH2_9AGAM</name>
<reference evidence="2" key="1">
    <citation type="submission" date="2021-10" db="EMBL/GenBank/DDBJ databases">
        <title>De novo Genome Assembly of Clathrus columnatus (Basidiomycota, Fungi) Using Illumina and Nanopore Sequence Data.</title>
        <authorList>
            <person name="Ogiso-Tanaka E."/>
            <person name="Itagaki H."/>
            <person name="Hosoya T."/>
            <person name="Hosaka K."/>
        </authorList>
    </citation>
    <scope>NUCLEOTIDE SEQUENCE</scope>
    <source>
        <strain evidence="2">MO-923</strain>
    </source>
</reference>